<dbReference type="SMART" id="SM00025">
    <property type="entry name" value="Pumilio"/>
    <property type="match status" value="7"/>
</dbReference>
<protein>
    <submittedName>
        <fullName evidence="8">Pumilio homolog 12</fullName>
    </submittedName>
</protein>
<dbReference type="KEGG" id="vra:106776554"/>
<evidence type="ECO:0000259" key="6">
    <source>
        <dbReference type="PROSITE" id="PS50303"/>
    </source>
</evidence>
<keyword evidence="7" id="KW-1185">Reference proteome</keyword>
<dbReference type="AlphaFoldDB" id="A0A1S3VMC3"/>
<feature type="repeat" description="Pumilio" evidence="4">
    <location>
        <begin position="167"/>
        <end position="208"/>
    </location>
</feature>
<evidence type="ECO:0000256" key="1">
    <source>
        <dbReference type="ARBA" id="ARBA00022737"/>
    </source>
</evidence>
<evidence type="ECO:0000313" key="7">
    <source>
        <dbReference type="Proteomes" id="UP000087766"/>
    </source>
</evidence>
<dbReference type="InterPro" id="IPR033133">
    <property type="entry name" value="PUM-HD"/>
</dbReference>
<gene>
    <name evidence="8" type="primary">LOC106776554</name>
</gene>
<feature type="domain" description="PUM-HD" evidence="6">
    <location>
        <begin position="73"/>
        <end position="415"/>
    </location>
</feature>
<organism evidence="7 8">
    <name type="scientific">Vigna radiata var. radiata</name>
    <name type="common">Mung bean</name>
    <name type="synonym">Phaseolus aureus</name>
    <dbReference type="NCBI Taxonomy" id="3916"/>
    <lineage>
        <taxon>Eukaryota</taxon>
        <taxon>Viridiplantae</taxon>
        <taxon>Streptophyta</taxon>
        <taxon>Embryophyta</taxon>
        <taxon>Tracheophyta</taxon>
        <taxon>Spermatophyta</taxon>
        <taxon>Magnoliopsida</taxon>
        <taxon>eudicotyledons</taxon>
        <taxon>Gunneridae</taxon>
        <taxon>Pentapetalae</taxon>
        <taxon>rosids</taxon>
        <taxon>fabids</taxon>
        <taxon>Fabales</taxon>
        <taxon>Fabaceae</taxon>
        <taxon>Papilionoideae</taxon>
        <taxon>50 kb inversion clade</taxon>
        <taxon>NPAAA clade</taxon>
        <taxon>indigoferoid/millettioid clade</taxon>
        <taxon>Phaseoleae</taxon>
        <taxon>Vigna</taxon>
    </lineage>
</organism>
<dbReference type="InterPro" id="IPR011989">
    <property type="entry name" value="ARM-like"/>
</dbReference>
<dbReference type="Gene3D" id="1.25.10.10">
    <property type="entry name" value="Leucine-rich Repeat Variant"/>
    <property type="match status" value="1"/>
</dbReference>
<accession>A0A1S3VMC3</accession>
<feature type="region of interest" description="Disordered" evidence="5">
    <location>
        <begin position="1"/>
        <end position="20"/>
    </location>
</feature>
<dbReference type="SUPFAM" id="SSF48371">
    <property type="entry name" value="ARM repeat"/>
    <property type="match status" value="1"/>
</dbReference>
<reference evidence="8" key="2">
    <citation type="submission" date="2025-08" db="UniProtKB">
        <authorList>
            <consortium name="RefSeq"/>
        </authorList>
    </citation>
    <scope>IDENTIFICATION</scope>
    <source>
        <tissue evidence="8">Leaf</tissue>
    </source>
</reference>
<evidence type="ECO:0000256" key="5">
    <source>
        <dbReference type="SAM" id="MobiDB-lite"/>
    </source>
</evidence>
<keyword evidence="1" id="KW-0677">Repeat</keyword>
<feature type="repeat" description="Pumilio" evidence="4">
    <location>
        <begin position="352"/>
        <end position="389"/>
    </location>
</feature>
<dbReference type="PROSITE" id="PS50302">
    <property type="entry name" value="PUM"/>
    <property type="match status" value="4"/>
</dbReference>
<evidence type="ECO:0000256" key="3">
    <source>
        <dbReference type="ARBA" id="ARBA00022884"/>
    </source>
</evidence>
<dbReference type="OrthoDB" id="668540at2759"/>
<dbReference type="GO" id="GO:0006417">
    <property type="term" value="P:regulation of translation"/>
    <property type="evidence" value="ECO:0007669"/>
    <property type="project" value="UniProtKB-KW"/>
</dbReference>
<dbReference type="Pfam" id="PF00806">
    <property type="entry name" value="PUF"/>
    <property type="match status" value="5"/>
</dbReference>
<dbReference type="GeneID" id="106776554"/>
<dbReference type="PANTHER" id="PTHR12537">
    <property type="entry name" value="RNA BINDING PROTEIN PUMILIO-RELATED"/>
    <property type="match status" value="1"/>
</dbReference>
<dbReference type="InterPro" id="IPR001313">
    <property type="entry name" value="Pumilio_RNA-bd_rpt"/>
</dbReference>
<evidence type="ECO:0000256" key="2">
    <source>
        <dbReference type="ARBA" id="ARBA00022845"/>
    </source>
</evidence>
<keyword evidence="3" id="KW-0694">RNA-binding</keyword>
<dbReference type="PROSITE" id="PS50303">
    <property type="entry name" value="PUM_HD"/>
    <property type="match status" value="1"/>
</dbReference>
<dbReference type="RefSeq" id="XP_014519521.1">
    <property type="nucleotide sequence ID" value="XM_014664035.2"/>
</dbReference>
<dbReference type="GO" id="GO:0005737">
    <property type="term" value="C:cytoplasm"/>
    <property type="evidence" value="ECO:0007669"/>
    <property type="project" value="TreeGrafter"/>
</dbReference>
<feature type="repeat" description="Pumilio" evidence="4">
    <location>
        <begin position="316"/>
        <end position="351"/>
    </location>
</feature>
<dbReference type="GO" id="GO:0003729">
    <property type="term" value="F:mRNA binding"/>
    <property type="evidence" value="ECO:0007669"/>
    <property type="project" value="TreeGrafter"/>
</dbReference>
<evidence type="ECO:0000313" key="8">
    <source>
        <dbReference type="RefSeq" id="XP_014519521.1"/>
    </source>
</evidence>
<feature type="compositionally biased region" description="Low complexity" evidence="5">
    <location>
        <begin position="1"/>
        <end position="11"/>
    </location>
</feature>
<feature type="repeat" description="Pumilio" evidence="4">
    <location>
        <begin position="244"/>
        <end position="279"/>
    </location>
</feature>
<sequence>MEKCVSASSSPYPSPPPPPPEIKHVVDSAESTPKEGFFSSLIQSHTNFDSLWKNSISVDALSCSMARLCFTATPPSIPPNCSTALCCHCSAQFLQHHTSSTLQDVKAQFISVAQMPRQQLGKPEVMEKIFSQLKDHICDLMMDQHCDLSILVIFQASTVHQMTRILHLVIQNQHKLKEVCMHNHGSLVFQKLLEHLKTPDQISAAVFAVKRICVRLSKNINGGHVIHHCLKLFSPALTTFIIDEVAENCVEIATDKSGCSTLQKCLHHAKDNTMKRLIQEIVSHASLLTEHPFGNYAVQYVAKMKIPSVNAEIMLQLQGRYAQLSTNKHASNVVEHLLEFSEEKDAANIIQELMYTQNFLRIIQDPYGNYVVQRALQNCKGSVYKMLSTIILLNYPYLHTHPYGKRVLTFVQRRKNYEQRHI</sequence>
<evidence type="ECO:0000256" key="4">
    <source>
        <dbReference type="PROSITE-ProRule" id="PRU00317"/>
    </source>
</evidence>
<dbReference type="PANTHER" id="PTHR12537:SF129">
    <property type="entry name" value="PUMILIO HOMOLOG 15-LIKE"/>
    <property type="match status" value="1"/>
</dbReference>
<dbReference type="InterPro" id="IPR016024">
    <property type="entry name" value="ARM-type_fold"/>
</dbReference>
<reference evidence="7" key="1">
    <citation type="journal article" date="2014" name="Nat. Commun.">
        <title>Genome sequence of mungbean and insights into evolution within Vigna species.</title>
        <authorList>
            <person name="Kang Y.J."/>
            <person name="Kim S.K."/>
            <person name="Kim M.Y."/>
            <person name="Lestari P."/>
            <person name="Kim K.H."/>
            <person name="Ha B.K."/>
            <person name="Jun T.H."/>
            <person name="Hwang W.J."/>
            <person name="Lee T."/>
            <person name="Lee J."/>
            <person name="Shim S."/>
            <person name="Yoon M.Y."/>
            <person name="Jang Y.E."/>
            <person name="Han K.S."/>
            <person name="Taeprayoon P."/>
            <person name="Yoon N."/>
            <person name="Somta P."/>
            <person name="Tanya P."/>
            <person name="Kim K.S."/>
            <person name="Gwag J.G."/>
            <person name="Moon J.K."/>
            <person name="Lee Y.H."/>
            <person name="Park B.S."/>
            <person name="Bombarely A."/>
            <person name="Doyle J.J."/>
            <person name="Jackson S.A."/>
            <person name="Schafleitner R."/>
            <person name="Srinives P."/>
            <person name="Varshney R.K."/>
            <person name="Lee S.H."/>
        </authorList>
    </citation>
    <scope>NUCLEOTIDE SEQUENCE [LARGE SCALE GENOMIC DNA]</scope>
    <source>
        <strain evidence="7">cv. VC1973A</strain>
    </source>
</reference>
<keyword evidence="2" id="KW-0810">Translation regulation</keyword>
<dbReference type="Proteomes" id="UP000087766">
    <property type="component" value="Chromosome 11"/>
</dbReference>
<name>A0A1S3VMC3_VIGRR</name>
<proteinExistence type="predicted"/>